<dbReference type="GO" id="GO:0015889">
    <property type="term" value="P:cobalamin transport"/>
    <property type="evidence" value="ECO:0007669"/>
    <property type="project" value="InterPro"/>
</dbReference>
<dbReference type="InterPro" id="IPR051588">
    <property type="entry name" value="Cobalamin_Transport"/>
</dbReference>
<evidence type="ECO:0000256" key="2">
    <source>
        <dbReference type="ARBA" id="ARBA00022525"/>
    </source>
</evidence>
<keyword evidence="3 9" id="KW-0732">Signal</keyword>
<feature type="compositionally biased region" description="Polar residues" evidence="8">
    <location>
        <begin position="119"/>
        <end position="132"/>
    </location>
</feature>
<feature type="signal peptide" evidence="9">
    <location>
        <begin position="1"/>
        <end position="29"/>
    </location>
</feature>
<dbReference type="PRINTS" id="PR00261">
    <property type="entry name" value="LDLRECEPTOR"/>
</dbReference>
<feature type="disulfide bond" evidence="7">
    <location>
        <begin position="86"/>
        <end position="104"/>
    </location>
</feature>
<dbReference type="PANTHER" id="PTHR10559:SF18">
    <property type="entry name" value="TRANSCOBALAMIN II"/>
    <property type="match status" value="1"/>
</dbReference>
<evidence type="ECO:0000313" key="11">
    <source>
        <dbReference type="Proteomes" id="UP000887116"/>
    </source>
</evidence>
<organism evidence="10 11">
    <name type="scientific">Trichonephila clavata</name>
    <name type="common">Joro spider</name>
    <name type="synonym">Nephila clavata</name>
    <dbReference type="NCBI Taxonomy" id="2740835"/>
    <lineage>
        <taxon>Eukaryota</taxon>
        <taxon>Metazoa</taxon>
        <taxon>Ecdysozoa</taxon>
        <taxon>Arthropoda</taxon>
        <taxon>Chelicerata</taxon>
        <taxon>Arachnida</taxon>
        <taxon>Araneae</taxon>
        <taxon>Araneomorphae</taxon>
        <taxon>Entelegynae</taxon>
        <taxon>Araneoidea</taxon>
        <taxon>Nephilidae</taxon>
        <taxon>Trichonephila</taxon>
    </lineage>
</organism>
<feature type="disulfide bond" evidence="7">
    <location>
        <begin position="79"/>
        <end position="91"/>
    </location>
</feature>
<feature type="binding site" evidence="5">
    <location>
        <begin position="529"/>
        <end position="531"/>
    </location>
    <ligand>
        <name>cyanocob(III)alamin</name>
        <dbReference type="ChEBI" id="CHEBI:17439"/>
    </ligand>
</feature>
<evidence type="ECO:0000256" key="6">
    <source>
        <dbReference type="PIRSR" id="PIRSR602157-2"/>
    </source>
</evidence>
<dbReference type="EMBL" id="BMAO01003911">
    <property type="protein sequence ID" value="GFQ90998.1"/>
    <property type="molecule type" value="Genomic_DNA"/>
</dbReference>
<dbReference type="SMART" id="SM00192">
    <property type="entry name" value="LDLa"/>
    <property type="match status" value="2"/>
</dbReference>
<keyword evidence="4 6" id="KW-1015">Disulfide bond</keyword>
<dbReference type="Gene3D" id="4.10.400.10">
    <property type="entry name" value="Low-density Lipoprotein Receptor"/>
    <property type="match status" value="2"/>
</dbReference>
<evidence type="ECO:0000256" key="8">
    <source>
        <dbReference type="SAM" id="MobiDB-lite"/>
    </source>
</evidence>
<feature type="binding site" evidence="5">
    <location>
        <position position="371"/>
    </location>
    <ligand>
        <name>cyanocob(III)alamin</name>
        <dbReference type="ChEBI" id="CHEBI:17439"/>
    </ligand>
</feature>
<evidence type="ECO:0000256" key="1">
    <source>
        <dbReference type="ARBA" id="ARBA00004613"/>
    </source>
</evidence>
<feature type="disulfide bond" evidence="7">
    <location>
        <begin position="39"/>
        <end position="57"/>
    </location>
</feature>
<dbReference type="PROSITE" id="PS01209">
    <property type="entry name" value="LDLRA_1"/>
    <property type="match status" value="1"/>
</dbReference>
<feature type="disulfide bond" evidence="6">
    <location>
        <begin position="300"/>
        <end position="339"/>
    </location>
</feature>
<dbReference type="Pfam" id="PF00057">
    <property type="entry name" value="Ldl_recept_a"/>
    <property type="match status" value="2"/>
</dbReference>
<keyword evidence="11" id="KW-1185">Reference proteome</keyword>
<accession>A0A8X6FXQ1</accession>
<feature type="region of interest" description="Disordered" evidence="8">
    <location>
        <begin position="116"/>
        <end position="140"/>
    </location>
</feature>
<evidence type="ECO:0000256" key="4">
    <source>
        <dbReference type="ARBA" id="ARBA00023157"/>
    </source>
</evidence>
<dbReference type="Pfam" id="PF01122">
    <property type="entry name" value="Cobalamin_bind"/>
    <property type="match status" value="1"/>
</dbReference>
<keyword evidence="5" id="KW-0170">Cobalt</keyword>
<evidence type="ECO:0000313" key="10">
    <source>
        <dbReference type="EMBL" id="GFQ90998.1"/>
    </source>
</evidence>
<feature type="disulfide bond" evidence="7">
    <location>
        <begin position="98"/>
        <end position="113"/>
    </location>
</feature>
<dbReference type="CDD" id="cd00112">
    <property type="entry name" value="LDLa"/>
    <property type="match status" value="2"/>
</dbReference>
<dbReference type="SUPFAM" id="SSF48239">
    <property type="entry name" value="Terpenoid cyclases/Protein prenyltransferases"/>
    <property type="match status" value="1"/>
</dbReference>
<proteinExistence type="predicted"/>
<feature type="chain" id="PRO_5036453253" evidence="9">
    <location>
        <begin position="30"/>
        <end position="572"/>
    </location>
</feature>
<dbReference type="InterPro" id="IPR036055">
    <property type="entry name" value="LDL_receptor-like_sf"/>
</dbReference>
<evidence type="ECO:0000256" key="5">
    <source>
        <dbReference type="PIRSR" id="PIRSR602157-1"/>
    </source>
</evidence>
<feature type="disulfide bond" evidence="7">
    <location>
        <begin position="51"/>
        <end position="66"/>
    </location>
</feature>
<dbReference type="Proteomes" id="UP000887116">
    <property type="component" value="Unassembled WGS sequence"/>
</dbReference>
<dbReference type="SUPFAM" id="SSF57424">
    <property type="entry name" value="LDL receptor-like module"/>
    <property type="match status" value="2"/>
</dbReference>
<dbReference type="InterPro" id="IPR002172">
    <property type="entry name" value="LDrepeatLR_classA_rpt"/>
</dbReference>
<dbReference type="GO" id="GO:0005615">
    <property type="term" value="C:extracellular space"/>
    <property type="evidence" value="ECO:0007669"/>
    <property type="project" value="TreeGrafter"/>
</dbReference>
<dbReference type="Gene3D" id="2.170.130.30">
    <property type="match status" value="1"/>
</dbReference>
<dbReference type="PANTHER" id="PTHR10559">
    <property type="entry name" value="TRANSCOBALAMIN-1/GASTRIC INTRINSIC FACTOR"/>
    <property type="match status" value="1"/>
</dbReference>
<dbReference type="InterPro" id="IPR002157">
    <property type="entry name" value="Cbl-bd_prot"/>
</dbReference>
<dbReference type="AlphaFoldDB" id="A0A8X6FXQ1"/>
<name>A0A8X6FXQ1_TRICU</name>
<dbReference type="OrthoDB" id="6421775at2759"/>
<keyword evidence="2" id="KW-0964">Secreted</keyword>
<sequence length="572" mass="64430">MVEIWKNVTTSIALKCIFVAVVFVQSSVGTPCDDSEFPCDNGSCIDLFLWCDSNKDCSDGSDEAYCRKNTFLNKNPNRCSNKFFKCDDGRCIPLIGLCDGYFSCDDKSDEKDCPKESYSKSTSVTSATQTPSAKADDSHSDIGIDWDRAFDSGSDHDVSDFDSDAENVFLELHPSEFSPQREKARKWIVSQRLENFGWGSETPRALAALYLSDVHSFKRNKKDMLMVKQLEVLLSLDLARNGTKAMDLTDLALYINALLVSCKDPRNFYGNDLVGTLRYRANALRNNGKIVNPAVYLTLCLNEESSYEDAISLHEIFHSRNAMLGRIDIQALSMLTATCAFHSNKSLTAETYEGFKRQFLNKLKSKNFTGNIYEAALVMQALNEAKLDEMEWKRSDLKKFLLTQQHEDGSFGCILATYLVLPVFSGSSLLKLGKVCNIKRSTGLTPIEVLKNAKRRKIPIQYSLNFGDPIEVTQILQIQVPEQTNFLDIMRLAQDINPKYRFLLDDTQESPVVYSIGDIPNDAEKGMFWTLYVASNSSQPRSGLVHLIPYYGNVKHILPKSGDELVFWMKSI</sequence>
<dbReference type="Gene3D" id="1.50.10.20">
    <property type="match status" value="1"/>
</dbReference>
<dbReference type="PROSITE" id="PS50068">
    <property type="entry name" value="LDLRA_2"/>
    <property type="match status" value="2"/>
</dbReference>
<dbReference type="GO" id="GO:0031419">
    <property type="term" value="F:cobalamin binding"/>
    <property type="evidence" value="ECO:0007669"/>
    <property type="project" value="InterPro"/>
</dbReference>
<feature type="disulfide bond" evidence="7">
    <location>
        <begin position="32"/>
        <end position="44"/>
    </location>
</feature>
<protein>
    <submittedName>
        <fullName evidence="10">Uncharacterized protein</fullName>
    </submittedName>
</protein>
<evidence type="ECO:0000256" key="7">
    <source>
        <dbReference type="PROSITE-ProRule" id="PRU00124"/>
    </source>
</evidence>
<evidence type="ECO:0000256" key="3">
    <source>
        <dbReference type="ARBA" id="ARBA00022729"/>
    </source>
</evidence>
<dbReference type="InterPro" id="IPR023415">
    <property type="entry name" value="LDLR_class-A_CS"/>
</dbReference>
<comment type="subcellular location">
    <subcellularLocation>
        <location evidence="1">Secreted</location>
    </subcellularLocation>
</comment>
<reference evidence="10" key="1">
    <citation type="submission" date="2020-07" db="EMBL/GenBank/DDBJ databases">
        <title>Multicomponent nature underlies the extraordinary mechanical properties of spider dragline silk.</title>
        <authorList>
            <person name="Kono N."/>
            <person name="Nakamura H."/>
            <person name="Mori M."/>
            <person name="Yoshida Y."/>
            <person name="Ohtoshi R."/>
            <person name="Malay A.D."/>
            <person name="Moran D.A.P."/>
            <person name="Tomita M."/>
            <person name="Numata K."/>
            <person name="Arakawa K."/>
        </authorList>
    </citation>
    <scope>NUCLEOTIDE SEQUENCE</scope>
</reference>
<comment type="caution">
    <text evidence="10">The sequence shown here is derived from an EMBL/GenBank/DDBJ whole genome shotgun (WGS) entry which is preliminary data.</text>
</comment>
<dbReference type="InterPro" id="IPR008930">
    <property type="entry name" value="Terpenoid_cyclase/PrenylTrfase"/>
</dbReference>
<feature type="binding site" evidence="5">
    <location>
        <position position="328"/>
    </location>
    <ligand>
        <name>cyanocob(III)alamin</name>
        <dbReference type="ChEBI" id="CHEBI:17439"/>
    </ligand>
</feature>
<gene>
    <name evidence="10" type="primary">AVEN_67605_1</name>
    <name evidence="10" type="ORF">TNCT_306311</name>
</gene>
<evidence type="ECO:0000256" key="9">
    <source>
        <dbReference type="SAM" id="SignalP"/>
    </source>
</evidence>